<dbReference type="PANTHER" id="PTHR12558:SF13">
    <property type="entry name" value="CELL DIVISION CYCLE PROTEIN 27 HOMOLOG"/>
    <property type="match status" value="1"/>
</dbReference>
<dbReference type="SUPFAM" id="SSF48452">
    <property type="entry name" value="TPR-like"/>
    <property type="match status" value="1"/>
</dbReference>
<organism evidence="3 4">
    <name type="scientific">Gemmata algarum</name>
    <dbReference type="NCBI Taxonomy" id="2975278"/>
    <lineage>
        <taxon>Bacteria</taxon>
        <taxon>Pseudomonadati</taxon>
        <taxon>Planctomycetota</taxon>
        <taxon>Planctomycetia</taxon>
        <taxon>Gemmatales</taxon>
        <taxon>Gemmataceae</taxon>
        <taxon>Gemmata</taxon>
    </lineage>
</organism>
<comment type="caution">
    <text evidence="3">The sequence shown here is derived from an EMBL/GenBank/DDBJ whole genome shotgun (WGS) entry which is preliminary data.</text>
</comment>
<reference evidence="4" key="1">
    <citation type="journal article" date="2023" name="Mar. Drugs">
        <title>Gemmata algarum, a Novel Planctomycete Isolated from an Algal Mat, Displays Antimicrobial Activity.</title>
        <authorList>
            <person name="Kumar G."/>
            <person name="Kallscheuer N."/>
            <person name="Kashif M."/>
            <person name="Ahamad S."/>
            <person name="Jagadeeshwari U."/>
            <person name="Pannikurungottu S."/>
            <person name="Haufschild T."/>
            <person name="Kabuu M."/>
            <person name="Sasikala C."/>
            <person name="Jogler C."/>
            <person name="Ramana C."/>
        </authorList>
    </citation>
    <scope>NUCLEOTIDE SEQUENCE [LARGE SCALE GENOMIC DNA]</scope>
    <source>
        <strain evidence="4">JC673</strain>
    </source>
</reference>
<keyword evidence="1" id="KW-0802">TPR repeat</keyword>
<dbReference type="EMBL" id="JAXBLV010000206">
    <property type="protein sequence ID" value="MDY3562055.1"/>
    <property type="molecule type" value="Genomic_DNA"/>
</dbReference>
<dbReference type="Proteomes" id="UP001272242">
    <property type="component" value="Unassembled WGS sequence"/>
</dbReference>
<dbReference type="Pfam" id="PF14559">
    <property type="entry name" value="TPR_19"/>
    <property type="match status" value="1"/>
</dbReference>
<feature type="compositionally biased region" description="Pro residues" evidence="2">
    <location>
        <begin position="381"/>
        <end position="393"/>
    </location>
</feature>
<gene>
    <name evidence="3" type="ORF">R5W23_003501</name>
</gene>
<feature type="region of interest" description="Disordered" evidence="2">
    <location>
        <begin position="353"/>
        <end position="393"/>
    </location>
</feature>
<protein>
    <submittedName>
        <fullName evidence="3">Tetratricopeptide repeat protein</fullName>
    </submittedName>
</protein>
<dbReference type="RefSeq" id="WP_320688397.1">
    <property type="nucleotide sequence ID" value="NZ_JAXBLV010000206.1"/>
</dbReference>
<evidence type="ECO:0000313" key="3">
    <source>
        <dbReference type="EMBL" id="MDY3562055.1"/>
    </source>
</evidence>
<dbReference type="InterPro" id="IPR011990">
    <property type="entry name" value="TPR-like_helical_dom_sf"/>
</dbReference>
<dbReference type="Pfam" id="PF13414">
    <property type="entry name" value="TPR_11"/>
    <property type="match status" value="1"/>
</dbReference>
<evidence type="ECO:0000256" key="1">
    <source>
        <dbReference type="PROSITE-ProRule" id="PRU00339"/>
    </source>
</evidence>
<evidence type="ECO:0000256" key="2">
    <source>
        <dbReference type="SAM" id="MobiDB-lite"/>
    </source>
</evidence>
<sequence>MALRKSITGGPPAVPAAPASRKRWAARVAVALAFGAAAWGAWAALAPDPLRDARAALDRRDFRTASDILIKRLTGRPDDPDARLLAARAARREGDFAVAREHLRKFEQAHPPTAAYEFESDLLAAYTGSAAHADKLFAASTAAPDGPDAPWALEAFIEGTLKSRVPYSGAQFDPERDDPALVTKLHTAAEQWLARRAGRPDQVQGLTWQGRIYGYAGELDKSLAKYRAALALDPDHFEARYHLAVALVQSAPDECLKHFDVLIQQKPGNRFLRFLVATTRRRFGQFEGARRTLDAMLATDPNDIAALVELAQLDLDEHRPAAAEPLLQRALRVGPNVPEAHLAMSRCLQLSGRPDEAQRARKRFEDLEAERTARGRRRGAEPPPGIAAPGPLQ</sequence>
<accession>A0ABU5F3Z8</accession>
<dbReference type="SMART" id="SM00028">
    <property type="entry name" value="TPR"/>
    <property type="match status" value="2"/>
</dbReference>
<feature type="repeat" description="TPR" evidence="1">
    <location>
        <begin position="203"/>
        <end position="236"/>
    </location>
</feature>
<dbReference type="Pfam" id="PF13428">
    <property type="entry name" value="TPR_14"/>
    <property type="match status" value="1"/>
</dbReference>
<dbReference type="PROSITE" id="PS50005">
    <property type="entry name" value="TPR"/>
    <property type="match status" value="1"/>
</dbReference>
<keyword evidence="4" id="KW-1185">Reference proteome</keyword>
<proteinExistence type="predicted"/>
<feature type="compositionally biased region" description="Basic and acidic residues" evidence="2">
    <location>
        <begin position="353"/>
        <end position="373"/>
    </location>
</feature>
<evidence type="ECO:0000313" key="4">
    <source>
        <dbReference type="Proteomes" id="UP001272242"/>
    </source>
</evidence>
<dbReference type="Pfam" id="PF13432">
    <property type="entry name" value="TPR_16"/>
    <property type="match status" value="1"/>
</dbReference>
<name>A0ABU5F3Z8_9BACT</name>
<dbReference type="Gene3D" id="1.25.40.10">
    <property type="entry name" value="Tetratricopeptide repeat domain"/>
    <property type="match status" value="1"/>
</dbReference>
<dbReference type="InterPro" id="IPR019734">
    <property type="entry name" value="TPR_rpt"/>
</dbReference>
<dbReference type="PANTHER" id="PTHR12558">
    <property type="entry name" value="CELL DIVISION CYCLE 16,23,27"/>
    <property type="match status" value="1"/>
</dbReference>